<dbReference type="OrthoDB" id="1431337at2759"/>
<evidence type="ECO:0000313" key="1">
    <source>
        <dbReference type="EMBL" id="GAU41214.1"/>
    </source>
</evidence>
<reference evidence="2" key="1">
    <citation type="journal article" date="2017" name="Front. Plant Sci.">
        <title>Climate Clever Clovers: New Paradigm to Reduce the Environmental Footprint of Ruminants by Breeding Low Methanogenic Forages Utilizing Haplotype Variation.</title>
        <authorList>
            <person name="Kaur P."/>
            <person name="Appels R."/>
            <person name="Bayer P.E."/>
            <person name="Keeble-Gagnere G."/>
            <person name="Wang J."/>
            <person name="Hirakawa H."/>
            <person name="Shirasawa K."/>
            <person name="Vercoe P."/>
            <person name="Stefanova K."/>
            <person name="Durmic Z."/>
            <person name="Nichols P."/>
            <person name="Revell C."/>
            <person name="Isobe S.N."/>
            <person name="Edwards D."/>
            <person name="Erskine W."/>
        </authorList>
    </citation>
    <scope>NUCLEOTIDE SEQUENCE [LARGE SCALE GENOMIC DNA]</scope>
    <source>
        <strain evidence="2">cv. Daliak</strain>
    </source>
</reference>
<dbReference type="EMBL" id="DF973852">
    <property type="protein sequence ID" value="GAU41214.1"/>
    <property type="molecule type" value="Genomic_DNA"/>
</dbReference>
<name>A0A2Z6N920_TRISU</name>
<sequence length="142" mass="16376">MEPRSKYDPGSISFSGSEDWRNQSNLNAMSISELFSKLRDTFRRSDFDIVEETLVSREAMWMVEIEDKKRELELSEERMKFEKLERIQEEMNKVLMKNGNEKGDSVGAKNRVVGDGVASHVAEMGMNEVLMESCNVETWGLE</sequence>
<dbReference type="AlphaFoldDB" id="A0A2Z6N920"/>
<dbReference type="Proteomes" id="UP000242715">
    <property type="component" value="Unassembled WGS sequence"/>
</dbReference>
<proteinExistence type="predicted"/>
<keyword evidence="2" id="KW-1185">Reference proteome</keyword>
<gene>
    <name evidence="1" type="ORF">TSUD_128900</name>
</gene>
<accession>A0A2Z6N920</accession>
<evidence type="ECO:0000313" key="2">
    <source>
        <dbReference type="Proteomes" id="UP000242715"/>
    </source>
</evidence>
<protein>
    <submittedName>
        <fullName evidence="1">Uncharacterized protein</fullName>
    </submittedName>
</protein>
<organism evidence="1 2">
    <name type="scientific">Trifolium subterraneum</name>
    <name type="common">Subterranean clover</name>
    <dbReference type="NCBI Taxonomy" id="3900"/>
    <lineage>
        <taxon>Eukaryota</taxon>
        <taxon>Viridiplantae</taxon>
        <taxon>Streptophyta</taxon>
        <taxon>Embryophyta</taxon>
        <taxon>Tracheophyta</taxon>
        <taxon>Spermatophyta</taxon>
        <taxon>Magnoliopsida</taxon>
        <taxon>eudicotyledons</taxon>
        <taxon>Gunneridae</taxon>
        <taxon>Pentapetalae</taxon>
        <taxon>rosids</taxon>
        <taxon>fabids</taxon>
        <taxon>Fabales</taxon>
        <taxon>Fabaceae</taxon>
        <taxon>Papilionoideae</taxon>
        <taxon>50 kb inversion clade</taxon>
        <taxon>NPAAA clade</taxon>
        <taxon>Hologalegina</taxon>
        <taxon>IRL clade</taxon>
        <taxon>Trifolieae</taxon>
        <taxon>Trifolium</taxon>
    </lineage>
</organism>